<feature type="domain" description="BON" evidence="2">
    <location>
        <begin position="23"/>
        <end position="91"/>
    </location>
</feature>
<evidence type="ECO:0000259" key="2">
    <source>
        <dbReference type="PROSITE" id="PS50914"/>
    </source>
</evidence>
<dbReference type="RefSeq" id="WP_089255208.1">
    <property type="nucleotide sequence ID" value="NZ_FZPH01000023.1"/>
</dbReference>
<evidence type="ECO:0000256" key="1">
    <source>
        <dbReference type="SAM" id="MobiDB-lite"/>
    </source>
</evidence>
<evidence type="ECO:0000313" key="3">
    <source>
        <dbReference type="EMBL" id="SNT65527.1"/>
    </source>
</evidence>
<accession>A0A239PEN0</accession>
<proteinExistence type="predicted"/>
<organism evidence="3 4">
    <name type="scientific">Asanoa hainanensis</name>
    <dbReference type="NCBI Taxonomy" id="560556"/>
    <lineage>
        <taxon>Bacteria</taxon>
        <taxon>Bacillati</taxon>
        <taxon>Actinomycetota</taxon>
        <taxon>Actinomycetes</taxon>
        <taxon>Micromonosporales</taxon>
        <taxon>Micromonosporaceae</taxon>
        <taxon>Asanoa</taxon>
    </lineage>
</organism>
<dbReference type="OrthoDB" id="3403070at2"/>
<dbReference type="Gene3D" id="3.30.1340.30">
    <property type="match status" value="1"/>
</dbReference>
<sequence>MYDTAFPDDGSRSQTPGPDGHAADLALANAVVARLSADPVLVAAEIQVAVQNRVVLLGGYASTRATRTHAGDSAWRVAGVFDVCNLIRVPV</sequence>
<dbReference type="Proteomes" id="UP000198362">
    <property type="component" value="Unassembled WGS sequence"/>
</dbReference>
<evidence type="ECO:0000313" key="4">
    <source>
        <dbReference type="Proteomes" id="UP000198362"/>
    </source>
</evidence>
<dbReference type="EMBL" id="FZPH01000023">
    <property type="protein sequence ID" value="SNT65527.1"/>
    <property type="molecule type" value="Genomic_DNA"/>
</dbReference>
<keyword evidence="4" id="KW-1185">Reference proteome</keyword>
<dbReference type="PROSITE" id="PS50914">
    <property type="entry name" value="BON"/>
    <property type="match status" value="1"/>
</dbReference>
<feature type="region of interest" description="Disordered" evidence="1">
    <location>
        <begin position="1"/>
        <end position="20"/>
    </location>
</feature>
<dbReference type="InterPro" id="IPR007055">
    <property type="entry name" value="BON_dom"/>
</dbReference>
<protein>
    <submittedName>
        <fullName evidence="3">BON domain-containing protein</fullName>
    </submittedName>
</protein>
<dbReference type="Pfam" id="PF04972">
    <property type="entry name" value="BON"/>
    <property type="match status" value="1"/>
</dbReference>
<gene>
    <name evidence="3" type="ORF">SAMN05421812_12380</name>
</gene>
<reference evidence="3 4" key="1">
    <citation type="submission" date="2017-06" db="EMBL/GenBank/DDBJ databases">
        <authorList>
            <person name="Kim H.J."/>
            <person name="Triplett B.A."/>
        </authorList>
    </citation>
    <scope>NUCLEOTIDE SEQUENCE [LARGE SCALE GENOMIC DNA]</scope>
    <source>
        <strain evidence="3 4">CGMCC 4.5593</strain>
    </source>
</reference>
<name>A0A239PEN0_9ACTN</name>
<dbReference type="AlphaFoldDB" id="A0A239PEN0"/>